<dbReference type="Proteomes" id="UP001596023">
    <property type="component" value="Unassembled WGS sequence"/>
</dbReference>
<gene>
    <name evidence="1" type="ORF">ACFO6W_07895</name>
</gene>
<proteinExistence type="predicted"/>
<organism evidence="1 2">
    <name type="scientific">Dysgonomonas termitidis</name>
    <dbReference type="NCBI Taxonomy" id="1516126"/>
    <lineage>
        <taxon>Bacteria</taxon>
        <taxon>Pseudomonadati</taxon>
        <taxon>Bacteroidota</taxon>
        <taxon>Bacteroidia</taxon>
        <taxon>Bacteroidales</taxon>
        <taxon>Dysgonomonadaceae</taxon>
        <taxon>Dysgonomonas</taxon>
    </lineage>
</organism>
<evidence type="ECO:0008006" key="3">
    <source>
        <dbReference type="Google" id="ProtNLM"/>
    </source>
</evidence>
<sequence length="105" mass="11765">MRNNWIKQASSCKSLCEDNLKGRRRHRQKPLVSGKYYPSESTSCGYVLSVDEVCIKVEIEGEEPVTVGLSIRVGKKKVRINLSKQAGIPQSDASRDLRHSALMSM</sequence>
<reference evidence="2" key="1">
    <citation type="journal article" date="2019" name="Int. J. Syst. Evol. Microbiol.">
        <title>The Global Catalogue of Microorganisms (GCM) 10K type strain sequencing project: providing services to taxonomists for standard genome sequencing and annotation.</title>
        <authorList>
            <consortium name="The Broad Institute Genomics Platform"/>
            <consortium name="The Broad Institute Genome Sequencing Center for Infectious Disease"/>
            <person name="Wu L."/>
            <person name="Ma J."/>
        </authorList>
    </citation>
    <scope>NUCLEOTIDE SEQUENCE [LARGE SCALE GENOMIC DNA]</scope>
    <source>
        <strain evidence="2">CCUG 66188</strain>
    </source>
</reference>
<accession>A0ABV9KU43</accession>
<protein>
    <recommendedName>
        <fullName evidence="3">CUB domain-containing protein</fullName>
    </recommendedName>
</protein>
<comment type="caution">
    <text evidence="1">The sequence shown here is derived from an EMBL/GenBank/DDBJ whole genome shotgun (WGS) entry which is preliminary data.</text>
</comment>
<evidence type="ECO:0000313" key="1">
    <source>
        <dbReference type="EMBL" id="MFC4673612.1"/>
    </source>
</evidence>
<dbReference type="RefSeq" id="WP_379995060.1">
    <property type="nucleotide sequence ID" value="NZ_JBHSGN010000059.1"/>
</dbReference>
<dbReference type="EMBL" id="JBHSGN010000059">
    <property type="protein sequence ID" value="MFC4673612.1"/>
    <property type="molecule type" value="Genomic_DNA"/>
</dbReference>
<evidence type="ECO:0000313" key="2">
    <source>
        <dbReference type="Proteomes" id="UP001596023"/>
    </source>
</evidence>
<name>A0ABV9KU43_9BACT</name>
<keyword evidence="2" id="KW-1185">Reference proteome</keyword>